<sequence length="323" mass="36188">MPLKTGHCLHDEHTLRSVFENRPIDDGSIHVIHLVCPPKNLNAFNELRKRNVARTQTSAVPGAHSGAHLQTQQPGFSSVFPSFYANSLWTNNIATQRGFIAPQPMPASPSAQFQSAYQAYMASYCNYMYQMMAAVGNNPNAVQFSPQFLLNNQQMLSANLPLQPQQANRPQQAFAAEPNLAAPAAAPAAGGIVQEAVAGDVDGQQRDFLDVVYKAIRMCFLIMLVYVYSSAERFLGVFIFILLVWCIQARRDRNNRERADRELAAAAVDNARQPQQARRDRNNRERADRELAAAAVDNARQPQQVCFKKEKNDLYKYSSVLWM</sequence>
<dbReference type="GO" id="GO:0030968">
    <property type="term" value="P:endoplasmic reticulum unfolded protein response"/>
    <property type="evidence" value="ECO:0007669"/>
    <property type="project" value="TreeGrafter"/>
</dbReference>
<dbReference type="OrthoDB" id="21589at2759"/>
<protein>
    <submittedName>
        <fullName evidence="4">Homocysteine-responsive endoplasmic reticulum-resident ubiquitin-like domain member 2 protein</fullName>
    </submittedName>
</protein>
<reference evidence="4" key="1">
    <citation type="submission" date="2016-06" db="UniProtKB">
        <authorList>
            <consortium name="WormBaseParasite"/>
        </authorList>
    </citation>
    <scope>IDENTIFICATION</scope>
</reference>
<dbReference type="PANTHER" id="PTHR12943:SF27">
    <property type="entry name" value="HOMOCYSTEINE-INDUCED ENDOPLASMIC RETICULUM PROTEIN, ISOFORM A"/>
    <property type="match status" value="1"/>
</dbReference>
<organism evidence="4">
    <name type="scientific">Gongylonema pulchrum</name>
    <dbReference type="NCBI Taxonomy" id="637853"/>
    <lineage>
        <taxon>Eukaryota</taxon>
        <taxon>Metazoa</taxon>
        <taxon>Ecdysozoa</taxon>
        <taxon>Nematoda</taxon>
        <taxon>Chromadorea</taxon>
        <taxon>Rhabditida</taxon>
        <taxon>Spirurina</taxon>
        <taxon>Spiruromorpha</taxon>
        <taxon>Spiruroidea</taxon>
        <taxon>Gongylonematidae</taxon>
        <taxon>Gongylonema</taxon>
    </lineage>
</organism>
<dbReference type="Proteomes" id="UP000271098">
    <property type="component" value="Unassembled WGS sequence"/>
</dbReference>
<dbReference type="EMBL" id="UYRT01079554">
    <property type="protein sequence ID" value="VDN20941.1"/>
    <property type="molecule type" value="Genomic_DNA"/>
</dbReference>
<proteinExistence type="predicted"/>
<gene>
    <name evidence="2" type="ORF">GPUH_LOCUS12724</name>
</gene>
<evidence type="ECO:0000313" key="3">
    <source>
        <dbReference type="Proteomes" id="UP000271098"/>
    </source>
</evidence>
<dbReference type="InterPro" id="IPR039751">
    <property type="entry name" value="HERPUD1/2"/>
</dbReference>
<evidence type="ECO:0000313" key="4">
    <source>
        <dbReference type="WBParaSite" id="GPUH_0001273801-mRNA-1"/>
    </source>
</evidence>
<dbReference type="AlphaFoldDB" id="A0A183DVI3"/>
<accession>A0A183DVI3</accession>
<name>A0A183DVI3_9BILA</name>
<dbReference type="PANTHER" id="PTHR12943">
    <property type="entry name" value="HOMOCYSTEINE-RESPONSIVE ENDOPLASMIC RETICULUM-RESIDENT UNIQUITIN-LIKE DOMAIN HERPUD PROTEIN FAMILY MEMBER"/>
    <property type="match status" value="1"/>
</dbReference>
<keyword evidence="1" id="KW-1133">Transmembrane helix</keyword>
<evidence type="ECO:0000256" key="1">
    <source>
        <dbReference type="SAM" id="Phobius"/>
    </source>
</evidence>
<reference evidence="2 3" key="2">
    <citation type="submission" date="2018-11" db="EMBL/GenBank/DDBJ databases">
        <authorList>
            <consortium name="Pathogen Informatics"/>
        </authorList>
    </citation>
    <scope>NUCLEOTIDE SEQUENCE [LARGE SCALE GENOMIC DNA]</scope>
</reference>
<dbReference type="WBParaSite" id="GPUH_0001273801-mRNA-1">
    <property type="protein sequence ID" value="GPUH_0001273801-mRNA-1"/>
    <property type="gene ID" value="GPUH_0001273801"/>
</dbReference>
<keyword evidence="3" id="KW-1185">Reference proteome</keyword>
<feature type="transmembrane region" description="Helical" evidence="1">
    <location>
        <begin position="234"/>
        <end position="251"/>
    </location>
</feature>
<evidence type="ECO:0000313" key="2">
    <source>
        <dbReference type="EMBL" id="VDN20941.1"/>
    </source>
</evidence>
<keyword evidence="1" id="KW-0472">Membrane</keyword>
<dbReference type="PROSITE" id="PS51300">
    <property type="entry name" value="NIRD"/>
    <property type="match status" value="1"/>
</dbReference>
<keyword evidence="1" id="KW-0812">Transmembrane</keyword>